<evidence type="ECO:0000313" key="12">
    <source>
        <dbReference type="Proteomes" id="UP000253805"/>
    </source>
</evidence>
<dbReference type="SUPFAM" id="SSF56425">
    <property type="entry name" value="Succinate dehydrogenase/fumarate reductase flavoprotein, catalytic domain"/>
    <property type="match status" value="1"/>
</dbReference>
<dbReference type="InterPro" id="IPR007329">
    <property type="entry name" value="FMN-bd"/>
</dbReference>
<feature type="domain" description="FMN-binding" evidence="10">
    <location>
        <begin position="64"/>
        <end position="138"/>
    </location>
</feature>
<dbReference type="SMART" id="SM00900">
    <property type="entry name" value="FMN_bind"/>
    <property type="match status" value="1"/>
</dbReference>
<dbReference type="InterPro" id="IPR027477">
    <property type="entry name" value="Succ_DH/fumarate_Rdtase_cat_sf"/>
</dbReference>
<dbReference type="SUPFAM" id="SSF51905">
    <property type="entry name" value="FAD/NAD(P)-binding domain"/>
    <property type="match status" value="1"/>
</dbReference>
<evidence type="ECO:0000256" key="9">
    <source>
        <dbReference type="ARBA" id="ARBA00049922"/>
    </source>
</evidence>
<dbReference type="InterPro" id="IPR003953">
    <property type="entry name" value="FAD-dep_OxRdtase_2_FAD-bd"/>
</dbReference>
<dbReference type="RefSeq" id="WP_114548132.1">
    <property type="nucleotide sequence ID" value="NZ_PPUT01000001.1"/>
</dbReference>
<dbReference type="EMBL" id="PPUT01000001">
    <property type="protein sequence ID" value="RDC46881.1"/>
    <property type="molecule type" value="Genomic_DNA"/>
</dbReference>
<dbReference type="Pfam" id="PF00890">
    <property type="entry name" value="FAD_binding_2"/>
    <property type="match status" value="1"/>
</dbReference>
<comment type="caution">
    <text evidence="11">The sequence shown here is derived from an EMBL/GenBank/DDBJ whole genome shotgun (WGS) entry which is preliminary data.</text>
</comment>
<dbReference type="GO" id="GO:0010181">
    <property type="term" value="F:FMN binding"/>
    <property type="evidence" value="ECO:0007669"/>
    <property type="project" value="InterPro"/>
</dbReference>
<dbReference type="EC" id="1.3.99.33" evidence="4"/>
<dbReference type="PROSITE" id="PS51318">
    <property type="entry name" value="TAT"/>
    <property type="match status" value="1"/>
</dbReference>
<evidence type="ECO:0000256" key="2">
    <source>
        <dbReference type="ARBA" id="ARBA00001974"/>
    </source>
</evidence>
<evidence type="ECO:0000256" key="6">
    <source>
        <dbReference type="ARBA" id="ARBA00022630"/>
    </source>
</evidence>
<dbReference type="Pfam" id="PF04205">
    <property type="entry name" value="FMN_bind"/>
    <property type="match status" value="1"/>
</dbReference>
<comment type="similarity">
    <text evidence="3">Belongs to the FAD-dependent oxidoreductase 2 family. FRD/SDH subfamily.</text>
</comment>
<gene>
    <name evidence="11" type="ORF">C1850_00035</name>
</gene>
<dbReference type="GO" id="GO:0033765">
    <property type="term" value="F:steroid dehydrogenase activity, acting on the CH-CH group of donors"/>
    <property type="evidence" value="ECO:0007669"/>
    <property type="project" value="UniProtKB-ARBA"/>
</dbReference>
<reference evidence="11 12" key="1">
    <citation type="journal article" date="2018" name="Elife">
        <title>Discovery and characterization of a prevalent human gut bacterial enzyme sufficient for the inactivation of a family of plant toxins.</title>
        <authorList>
            <person name="Koppel N."/>
            <person name="Bisanz J.E."/>
            <person name="Pandelia M.E."/>
            <person name="Turnbaugh P.J."/>
            <person name="Balskus E.P."/>
        </authorList>
    </citation>
    <scope>NUCLEOTIDE SEQUENCE [LARGE SCALE GENOMIC DNA]</scope>
    <source>
        <strain evidence="11 12">OB21 GAM 11</strain>
    </source>
</reference>
<evidence type="ECO:0000256" key="4">
    <source>
        <dbReference type="ARBA" id="ARBA00013137"/>
    </source>
</evidence>
<comment type="cofactor">
    <cofactor evidence="1">
        <name>FMN</name>
        <dbReference type="ChEBI" id="CHEBI:58210"/>
    </cofactor>
</comment>
<dbReference type="GO" id="GO:0008202">
    <property type="term" value="P:steroid metabolic process"/>
    <property type="evidence" value="ECO:0007669"/>
    <property type="project" value="UniProtKB-ARBA"/>
</dbReference>
<dbReference type="Gene3D" id="3.50.50.60">
    <property type="entry name" value="FAD/NAD(P)-binding domain"/>
    <property type="match status" value="2"/>
</dbReference>
<dbReference type="InterPro" id="IPR036188">
    <property type="entry name" value="FAD/NAD-bd_sf"/>
</dbReference>
<dbReference type="Proteomes" id="UP000253805">
    <property type="component" value="Unassembled WGS sequence"/>
</dbReference>
<dbReference type="PROSITE" id="PS51257">
    <property type="entry name" value="PROKAR_LIPOPROTEIN"/>
    <property type="match status" value="1"/>
</dbReference>
<name>A0A369P442_9ACTN</name>
<proteinExistence type="inferred from homology"/>
<evidence type="ECO:0000256" key="7">
    <source>
        <dbReference type="ARBA" id="ARBA00022827"/>
    </source>
</evidence>
<keyword evidence="6" id="KW-0285">Flavoprotein</keyword>
<keyword evidence="8" id="KW-0560">Oxidoreductase</keyword>
<evidence type="ECO:0000259" key="10">
    <source>
        <dbReference type="SMART" id="SM00900"/>
    </source>
</evidence>
<evidence type="ECO:0000313" key="11">
    <source>
        <dbReference type="EMBL" id="RDC46881.1"/>
    </source>
</evidence>
<organism evidence="11 12">
    <name type="scientific">Adlercreutzia equolifaciens subsp. celatus</name>
    <dbReference type="NCBI Taxonomy" id="394340"/>
    <lineage>
        <taxon>Bacteria</taxon>
        <taxon>Bacillati</taxon>
        <taxon>Actinomycetota</taxon>
        <taxon>Coriobacteriia</taxon>
        <taxon>Eggerthellales</taxon>
        <taxon>Eggerthellaceae</taxon>
        <taxon>Adlercreutzia</taxon>
    </lineage>
</organism>
<keyword evidence="7" id="KW-0274">FAD</keyword>
<protein>
    <recommendedName>
        <fullName evidence="5">Urocanate reductase</fullName>
        <ecNumber evidence="4">1.3.99.33</ecNumber>
    </recommendedName>
</protein>
<dbReference type="AlphaFoldDB" id="A0A369P442"/>
<dbReference type="PANTHER" id="PTHR43400:SF7">
    <property type="entry name" value="FAD-DEPENDENT OXIDOREDUCTASE 2 FAD BINDING DOMAIN-CONTAINING PROTEIN"/>
    <property type="match status" value="1"/>
</dbReference>
<dbReference type="PANTHER" id="PTHR43400">
    <property type="entry name" value="FUMARATE REDUCTASE"/>
    <property type="match status" value="1"/>
</dbReference>
<evidence type="ECO:0000256" key="8">
    <source>
        <dbReference type="ARBA" id="ARBA00023002"/>
    </source>
</evidence>
<accession>A0A369P442</accession>
<evidence type="ECO:0000256" key="5">
    <source>
        <dbReference type="ARBA" id="ARBA00015872"/>
    </source>
</evidence>
<dbReference type="InterPro" id="IPR050315">
    <property type="entry name" value="FAD-oxidoreductase_2"/>
</dbReference>
<evidence type="ECO:0000256" key="3">
    <source>
        <dbReference type="ARBA" id="ARBA00008040"/>
    </source>
</evidence>
<dbReference type="GO" id="GO:0016020">
    <property type="term" value="C:membrane"/>
    <property type="evidence" value="ECO:0007669"/>
    <property type="project" value="InterPro"/>
</dbReference>
<dbReference type="InterPro" id="IPR006311">
    <property type="entry name" value="TAT_signal"/>
</dbReference>
<dbReference type="Gene3D" id="3.90.1010.20">
    <property type="match status" value="1"/>
</dbReference>
<sequence length="652" mass="69441">MGTKRGADFSRRQFLQLSAVISAGAVASGSLGCAPRAESDTLSDTGSGTSTTYAEGTYRATSFGKKSDITVETNFSSDAIESVEIIDHGETERIAQAALGKLPEQIVEFQSLGLDTVTGATLTSMAVLDAVAQCAEQAGGDVTALKAVPGPEKSGGSEELEGDLVVIGAGISGMACALAAAQRGAKVIVFEKSSSMGGNALVSGGFIEHTQAPAELRVDTNDGYTDIFQEILQFNLDAGTDPSVVEAVQKQWDDYYESGNTKLFSSPEFLGLQLRMLEGNTYNFQHTYATDVASGVEWLSTMNYPWMPLVAIPGYSWAHFSGSSEDVNGEGYFNTFEREMDGLDLTILFATAAEELLTEGKTVVGVKGTCAADGTTYTVKAKDAVVVASGGYADNQDMLKEHDKMWHWDELSAFHCDNNYGHTGDGIRMAMEAGAAFGELDFNQMVFPFVDTVLYATETTVGTTNESIYVNKAGERFCDEGGSRTDMTIALMNQENGVGFQVVDHDSAMITDGHTHTGMDVEYAIERGILYRADTLEELASLMGVDEKTFLGTVEKYNQMCDSLNDPDFGRSSFGPKARLETPPFYASPRTWAMHITMDGVSTDSEHRALDANGNPVPNLYVVGEAACGGRGVGSLGAGHSVAEALYGTATA</sequence>
<dbReference type="Gene3D" id="3.90.700.10">
    <property type="entry name" value="Succinate dehydrogenase/fumarate reductase flavoprotein, catalytic domain"/>
    <property type="match status" value="1"/>
</dbReference>
<comment type="catalytic activity">
    <reaction evidence="9">
        <text>dihydrourocanate + A = urocanate + AH2</text>
        <dbReference type="Rhea" id="RHEA:36059"/>
        <dbReference type="ChEBI" id="CHEBI:13193"/>
        <dbReference type="ChEBI" id="CHEBI:17499"/>
        <dbReference type="ChEBI" id="CHEBI:27247"/>
        <dbReference type="ChEBI" id="CHEBI:72991"/>
        <dbReference type="EC" id="1.3.99.33"/>
    </reaction>
</comment>
<evidence type="ECO:0000256" key="1">
    <source>
        <dbReference type="ARBA" id="ARBA00001917"/>
    </source>
</evidence>
<dbReference type="PRINTS" id="PR00411">
    <property type="entry name" value="PNDRDTASEI"/>
</dbReference>
<comment type="cofactor">
    <cofactor evidence="2">
        <name>FAD</name>
        <dbReference type="ChEBI" id="CHEBI:57692"/>
    </cofactor>
</comment>